<sequence>MNAMYGIVNKALKAMILAQEGQEVWEQILDKAGLENPVFIGTDNYPDEWTYRLASTASEKLNLPLNTLLGKFGEFWATHTAVEEYPELMATGGGNLKDFLINLPNFHTQVVLMLPQLEPPDFQCEVISEICLHMHYFSTRQGLAPFALGIFKGLGKVFQENIQVKHIEQISEAQDHDVFEISWSQSRSE</sequence>
<dbReference type="SUPFAM" id="SSF111126">
    <property type="entry name" value="Ligand-binding domain in the NO signalling and Golgi transport"/>
    <property type="match status" value="1"/>
</dbReference>
<dbReference type="Proteomes" id="UP000231019">
    <property type="component" value="Unassembled WGS sequence"/>
</dbReference>
<comment type="caution">
    <text evidence="2">The sequence shown here is derived from an EMBL/GenBank/DDBJ whole genome shotgun (WGS) entry which is preliminary data.</text>
</comment>
<name>A0A2M7G3E7_9BACT</name>
<evidence type="ECO:0000259" key="1">
    <source>
        <dbReference type="Pfam" id="PF07700"/>
    </source>
</evidence>
<dbReference type="InterPro" id="IPR038158">
    <property type="entry name" value="H-NOX_domain_sf"/>
</dbReference>
<dbReference type="InterPro" id="IPR011644">
    <property type="entry name" value="Heme_NO-bd"/>
</dbReference>
<dbReference type="InterPro" id="IPR024096">
    <property type="entry name" value="NO_sig/Golgi_transp_ligand-bd"/>
</dbReference>
<reference evidence="2 3" key="1">
    <citation type="submission" date="2017-09" db="EMBL/GenBank/DDBJ databases">
        <title>Depth-based differentiation of microbial function through sediment-hosted aquifers and enrichment of novel symbionts in the deep terrestrial subsurface.</title>
        <authorList>
            <person name="Probst A.J."/>
            <person name="Ladd B."/>
            <person name="Jarett J.K."/>
            <person name="Geller-Mcgrath D.E."/>
            <person name="Sieber C.M."/>
            <person name="Emerson J.B."/>
            <person name="Anantharaman K."/>
            <person name="Thomas B.C."/>
            <person name="Malmstrom R."/>
            <person name="Stieglmeier M."/>
            <person name="Klingl A."/>
            <person name="Woyke T."/>
            <person name="Ryan C.M."/>
            <person name="Banfield J.F."/>
        </authorList>
    </citation>
    <scope>NUCLEOTIDE SEQUENCE [LARGE SCALE GENOMIC DNA]</scope>
    <source>
        <strain evidence="2">CG17_big_fil_post_rev_8_21_14_2_50_48_46</strain>
    </source>
</reference>
<dbReference type="GO" id="GO:0020037">
    <property type="term" value="F:heme binding"/>
    <property type="evidence" value="ECO:0007669"/>
    <property type="project" value="InterPro"/>
</dbReference>
<evidence type="ECO:0000313" key="2">
    <source>
        <dbReference type="EMBL" id="PIW16359.1"/>
    </source>
</evidence>
<accession>A0A2M7G3E7</accession>
<dbReference type="Gene3D" id="3.90.1520.10">
    <property type="entry name" value="H-NOX domain"/>
    <property type="match status" value="1"/>
</dbReference>
<organism evidence="2 3">
    <name type="scientific">bacterium (Candidatus Blackallbacteria) CG17_big_fil_post_rev_8_21_14_2_50_48_46</name>
    <dbReference type="NCBI Taxonomy" id="2014261"/>
    <lineage>
        <taxon>Bacteria</taxon>
        <taxon>Candidatus Blackallbacteria</taxon>
    </lineage>
</organism>
<gene>
    <name evidence="2" type="ORF">COW36_13600</name>
</gene>
<dbReference type="AlphaFoldDB" id="A0A2M7G3E7"/>
<dbReference type="PANTHER" id="PTHR45655:SF13">
    <property type="entry name" value="SOLUBLE GUANYLATE CYCLASE GCY-32-RELATED"/>
    <property type="match status" value="1"/>
</dbReference>
<dbReference type="PANTHER" id="PTHR45655">
    <property type="entry name" value="GUANYLATE CYCLASE SOLUBLE SUBUNIT BETA-2"/>
    <property type="match status" value="1"/>
</dbReference>
<feature type="domain" description="Heme NO-binding" evidence="1">
    <location>
        <begin position="5"/>
        <end position="166"/>
    </location>
</feature>
<proteinExistence type="predicted"/>
<dbReference type="Pfam" id="PF07700">
    <property type="entry name" value="HNOB"/>
    <property type="match status" value="1"/>
</dbReference>
<protein>
    <submittedName>
        <fullName evidence="2">Heme NO-binding protein</fullName>
    </submittedName>
</protein>
<dbReference type="EMBL" id="PFFQ01000038">
    <property type="protein sequence ID" value="PIW16359.1"/>
    <property type="molecule type" value="Genomic_DNA"/>
</dbReference>
<evidence type="ECO:0000313" key="3">
    <source>
        <dbReference type="Proteomes" id="UP000231019"/>
    </source>
</evidence>